<evidence type="ECO:0000313" key="4">
    <source>
        <dbReference type="Proteomes" id="UP000318186"/>
    </source>
</evidence>
<reference evidence="2 4" key="1">
    <citation type="submission" date="2019-06" db="EMBL/GenBank/DDBJ databases">
        <title>Sequencing the genomes of 1000 actinobacteria strains.</title>
        <authorList>
            <person name="Klenk H.-P."/>
        </authorList>
    </citation>
    <scope>NUCLEOTIDE SEQUENCE [LARGE SCALE GENOMIC DNA]</scope>
    <source>
        <strain evidence="2 4">DSM 42059</strain>
    </source>
</reference>
<dbReference type="RefSeq" id="WP_167523576.1">
    <property type="nucleotide sequence ID" value="NZ_CP109114.1"/>
</dbReference>
<name>A0A561V194_9ACTN</name>
<dbReference type="EMBL" id="CP109114">
    <property type="protein sequence ID" value="WSC13599.1"/>
    <property type="molecule type" value="Genomic_DNA"/>
</dbReference>
<dbReference type="Proteomes" id="UP001330827">
    <property type="component" value="Chromosome"/>
</dbReference>
<proteinExistence type="predicted"/>
<evidence type="ECO:0000313" key="3">
    <source>
        <dbReference type="EMBL" id="WSC13599.1"/>
    </source>
</evidence>
<reference evidence="3 5" key="2">
    <citation type="submission" date="2022-10" db="EMBL/GenBank/DDBJ databases">
        <title>The complete genomes of actinobacterial strains from the NBC collection.</title>
        <authorList>
            <person name="Joergensen T.S."/>
            <person name="Alvarez Arevalo M."/>
            <person name="Sterndorff E.B."/>
            <person name="Faurdal D."/>
            <person name="Vuksanovic O."/>
            <person name="Mourched A.-S."/>
            <person name="Charusanti P."/>
            <person name="Shaw S."/>
            <person name="Blin K."/>
            <person name="Weber T."/>
        </authorList>
    </citation>
    <scope>NUCLEOTIDE SEQUENCE [LARGE SCALE GENOMIC DNA]</scope>
    <source>
        <strain evidence="3 5">NBC 01769</strain>
    </source>
</reference>
<dbReference type="EMBL" id="VIWW01000001">
    <property type="protein sequence ID" value="TWG05379.1"/>
    <property type="molecule type" value="Genomic_DNA"/>
</dbReference>
<dbReference type="Proteomes" id="UP000318186">
    <property type="component" value="Unassembled WGS sequence"/>
</dbReference>
<evidence type="ECO:0000256" key="1">
    <source>
        <dbReference type="SAM" id="MobiDB-lite"/>
    </source>
</evidence>
<accession>A0A561V194</accession>
<protein>
    <submittedName>
        <fullName evidence="2">Uncharacterized protein</fullName>
    </submittedName>
</protein>
<gene>
    <name evidence="2" type="ORF">FHX80_113856</name>
    <name evidence="3" type="ORF">OIE64_12650</name>
</gene>
<organism evidence="2 4">
    <name type="scientific">Streptomyces brevispora</name>
    <dbReference type="NCBI Taxonomy" id="887462"/>
    <lineage>
        <taxon>Bacteria</taxon>
        <taxon>Bacillati</taxon>
        <taxon>Actinomycetota</taxon>
        <taxon>Actinomycetes</taxon>
        <taxon>Kitasatosporales</taxon>
        <taxon>Streptomycetaceae</taxon>
        <taxon>Streptomyces</taxon>
    </lineage>
</organism>
<sequence length="57" mass="6375">MAKNDGGARIAGQDLSPDQLRRMDEAWNAKSDSEKYQARMTGKLKDPRTAMEYQGVS</sequence>
<feature type="region of interest" description="Disordered" evidence="1">
    <location>
        <begin position="1"/>
        <end position="22"/>
    </location>
</feature>
<evidence type="ECO:0000313" key="5">
    <source>
        <dbReference type="Proteomes" id="UP001330827"/>
    </source>
</evidence>
<keyword evidence="5" id="KW-1185">Reference proteome</keyword>
<evidence type="ECO:0000313" key="2">
    <source>
        <dbReference type="EMBL" id="TWG05379.1"/>
    </source>
</evidence>
<dbReference type="AlphaFoldDB" id="A0A561V194"/>